<feature type="transmembrane region" description="Helical" evidence="1">
    <location>
        <begin position="245"/>
        <end position="264"/>
    </location>
</feature>
<reference evidence="2 3" key="1">
    <citation type="submission" date="2023-11" db="EMBL/GenBank/DDBJ databases">
        <title>Winogradskyella pelagius sp. nov., isolated from coastal sediment.</title>
        <authorList>
            <person name="Li F."/>
        </authorList>
    </citation>
    <scope>NUCLEOTIDE SEQUENCE [LARGE SCALE GENOMIC DNA]</scope>
    <source>
        <strain evidence="2 3">KCTC 23502</strain>
    </source>
</reference>
<feature type="transmembrane region" description="Helical" evidence="1">
    <location>
        <begin position="7"/>
        <end position="31"/>
    </location>
</feature>
<feature type="transmembrane region" description="Helical" evidence="1">
    <location>
        <begin position="99"/>
        <end position="123"/>
    </location>
</feature>
<dbReference type="PANTHER" id="PTHR37422">
    <property type="entry name" value="TEICHURONIC ACID BIOSYNTHESIS PROTEIN TUAE"/>
    <property type="match status" value="1"/>
</dbReference>
<evidence type="ECO:0000313" key="2">
    <source>
        <dbReference type="EMBL" id="MDY2587077.1"/>
    </source>
</evidence>
<dbReference type="GO" id="GO:0016874">
    <property type="term" value="F:ligase activity"/>
    <property type="evidence" value="ECO:0007669"/>
    <property type="project" value="UniProtKB-KW"/>
</dbReference>
<gene>
    <name evidence="2" type="ORF">SNF14_06975</name>
</gene>
<name>A0ABU5ELY0_9FLAO</name>
<feature type="transmembrane region" description="Helical" evidence="1">
    <location>
        <begin position="325"/>
        <end position="348"/>
    </location>
</feature>
<keyword evidence="1" id="KW-0472">Membrane</keyword>
<feature type="transmembrane region" description="Helical" evidence="1">
    <location>
        <begin position="73"/>
        <end position="93"/>
    </location>
</feature>
<feature type="transmembrane region" description="Helical" evidence="1">
    <location>
        <begin position="130"/>
        <end position="150"/>
    </location>
</feature>
<proteinExistence type="predicted"/>
<accession>A0ABU5ELY0</accession>
<keyword evidence="1" id="KW-0812">Transmembrane</keyword>
<feature type="transmembrane region" description="Helical" evidence="1">
    <location>
        <begin position="200"/>
        <end position="217"/>
    </location>
</feature>
<dbReference type="InterPro" id="IPR051533">
    <property type="entry name" value="WaaL-like"/>
</dbReference>
<dbReference type="RefSeq" id="WP_320555450.1">
    <property type="nucleotide sequence ID" value="NZ_JAXDAE010000005.1"/>
</dbReference>
<feature type="transmembrane region" description="Helical" evidence="1">
    <location>
        <begin position="360"/>
        <end position="378"/>
    </location>
</feature>
<sequence length="403" mass="46370">MIIVPLLIIVVIFIVRFQKGMFAALLIIVATKSLLDAFWEYRIGPLSFISFQGLVIPFLFMKIYSNRKVLPKAISINASLIIISYSIGLIFALPVEPLATFELIIININIFLGFFLIPMLVITPKRLKQFLLALIFGGIFPILVSVYQFITGDIFHVRETVNLSRYVGFYHDAFPVRFYGLMTLFSVIVYFKYFKPKNNIISLCLAGVAIGAIFSIYLVFSKAGIGILVCWAVLLIFSKRGHKNFLFLALGLLVIIFLFGSDFFSNIEQLFSKEIDYQEGVNKDARYTLAGRGYIWQKLWALFQERTLFFQWFGNGFNSPAHNEFLRVLLLSGFVGLIFFVLFLFNIVKTIFKFCKRDEAIFSLMLLTVFIFDCMGLIPGVFYYYNIIIWGFISFFILNKKII</sequence>
<dbReference type="EMBL" id="JAXDAE010000005">
    <property type="protein sequence ID" value="MDY2587077.1"/>
    <property type="molecule type" value="Genomic_DNA"/>
</dbReference>
<feature type="transmembrane region" description="Helical" evidence="1">
    <location>
        <begin position="43"/>
        <end position="61"/>
    </location>
</feature>
<feature type="transmembrane region" description="Helical" evidence="1">
    <location>
        <begin position="223"/>
        <end position="238"/>
    </location>
</feature>
<evidence type="ECO:0000313" key="3">
    <source>
        <dbReference type="Proteomes" id="UP001285855"/>
    </source>
</evidence>
<feature type="transmembrane region" description="Helical" evidence="1">
    <location>
        <begin position="176"/>
        <end position="193"/>
    </location>
</feature>
<dbReference type="PANTHER" id="PTHR37422:SF17">
    <property type="entry name" value="O-ANTIGEN LIGASE"/>
    <property type="match status" value="1"/>
</dbReference>
<feature type="transmembrane region" description="Helical" evidence="1">
    <location>
        <begin position="384"/>
        <end position="402"/>
    </location>
</feature>
<keyword evidence="3" id="KW-1185">Reference proteome</keyword>
<keyword evidence="2" id="KW-0436">Ligase</keyword>
<keyword evidence="1" id="KW-1133">Transmembrane helix</keyword>
<organism evidence="2 3">
    <name type="scientific">Winogradskyella aquimaris</name>
    <dbReference type="NCBI Taxonomy" id="864074"/>
    <lineage>
        <taxon>Bacteria</taxon>
        <taxon>Pseudomonadati</taxon>
        <taxon>Bacteroidota</taxon>
        <taxon>Flavobacteriia</taxon>
        <taxon>Flavobacteriales</taxon>
        <taxon>Flavobacteriaceae</taxon>
        <taxon>Winogradskyella</taxon>
    </lineage>
</organism>
<protein>
    <submittedName>
        <fullName evidence="2">O-antigen ligase family protein</fullName>
    </submittedName>
</protein>
<comment type="caution">
    <text evidence="2">The sequence shown here is derived from an EMBL/GenBank/DDBJ whole genome shotgun (WGS) entry which is preliminary data.</text>
</comment>
<evidence type="ECO:0000256" key="1">
    <source>
        <dbReference type="SAM" id="Phobius"/>
    </source>
</evidence>
<dbReference type="Proteomes" id="UP001285855">
    <property type="component" value="Unassembled WGS sequence"/>
</dbReference>